<dbReference type="AlphaFoldDB" id="A0A162NUJ2"/>
<evidence type="ECO:0000313" key="1">
    <source>
        <dbReference type="EMBL" id="KZS18273.1"/>
    </source>
</evidence>
<proteinExistence type="predicted"/>
<gene>
    <name evidence="1" type="ORF">APZ42_015589</name>
</gene>
<accession>A0A162NUJ2</accession>
<protein>
    <submittedName>
        <fullName evidence="1">Uncharacterized protein</fullName>
    </submittedName>
</protein>
<comment type="caution">
    <text evidence="1">The sequence shown here is derived from an EMBL/GenBank/DDBJ whole genome shotgun (WGS) entry which is preliminary data.</text>
</comment>
<dbReference type="STRING" id="35525.A0A162NUJ2"/>
<organism evidence="1 2">
    <name type="scientific">Daphnia magna</name>
    <dbReference type="NCBI Taxonomy" id="35525"/>
    <lineage>
        <taxon>Eukaryota</taxon>
        <taxon>Metazoa</taxon>
        <taxon>Ecdysozoa</taxon>
        <taxon>Arthropoda</taxon>
        <taxon>Crustacea</taxon>
        <taxon>Branchiopoda</taxon>
        <taxon>Diplostraca</taxon>
        <taxon>Cladocera</taxon>
        <taxon>Anomopoda</taxon>
        <taxon>Daphniidae</taxon>
        <taxon>Daphnia</taxon>
    </lineage>
</organism>
<dbReference type="PANTHER" id="PTHR24401:SF29">
    <property type="entry name" value="SI:CH211-243P7.3-RELATED"/>
    <property type="match status" value="1"/>
</dbReference>
<dbReference type="Proteomes" id="UP000076858">
    <property type="component" value="Unassembled WGS sequence"/>
</dbReference>
<keyword evidence="2" id="KW-1185">Reference proteome</keyword>
<name>A0A162NUJ2_9CRUS</name>
<dbReference type="PANTHER" id="PTHR24401">
    <property type="entry name" value="SI:CH211-243P7.3-RELATED"/>
    <property type="match status" value="1"/>
</dbReference>
<evidence type="ECO:0000313" key="2">
    <source>
        <dbReference type="Proteomes" id="UP000076858"/>
    </source>
</evidence>
<sequence length="325" mass="36592">MAQVSTSIFEWDGKDMALLQRAKRSELQSAGVSNPSESAVAKAITKAELTRHCHRKTRETENCVRLLENMFLALPDATDTLGVPLLRDDALDIWGTEKRHVTCLQAPEGVQLYTKTRELLKGYVTLPVYRCAHGSTSLESFDNHLNNFILREGYQLTTTILGHPADPTYQLPAEYTGKLFGVEYLLKESDAAMGPFDLDEFIEKRMDHDDFGRGDSALKDEADFLEDATDEGGDWWAVESCLNEGCDRFDRFAETIVQLKGLSLTAEEAETIIRSGSRVVEAMCIRLFNEITCTSRDLYVSRYCLIIGPYNEARNRIMLKPAIVE</sequence>
<dbReference type="OrthoDB" id="8942218at2759"/>
<dbReference type="EMBL" id="LRGB01000532">
    <property type="protein sequence ID" value="KZS18273.1"/>
    <property type="molecule type" value="Genomic_DNA"/>
</dbReference>
<reference evidence="1 2" key="1">
    <citation type="submission" date="2016-03" db="EMBL/GenBank/DDBJ databases">
        <title>EvidentialGene: Evidence-directed Construction of Genes on Genomes.</title>
        <authorList>
            <person name="Gilbert D.G."/>
            <person name="Choi J.-H."/>
            <person name="Mockaitis K."/>
            <person name="Colbourne J."/>
            <person name="Pfrender M."/>
        </authorList>
    </citation>
    <scope>NUCLEOTIDE SEQUENCE [LARGE SCALE GENOMIC DNA]</scope>
    <source>
        <strain evidence="1 2">Xinb3</strain>
        <tissue evidence="1">Complete organism</tissue>
    </source>
</reference>